<accession>A0AAD8M219</accession>
<name>A0AAD8M219_9APIA</name>
<organism evidence="2 3">
    <name type="scientific">Heracleum sosnowskyi</name>
    <dbReference type="NCBI Taxonomy" id="360622"/>
    <lineage>
        <taxon>Eukaryota</taxon>
        <taxon>Viridiplantae</taxon>
        <taxon>Streptophyta</taxon>
        <taxon>Embryophyta</taxon>
        <taxon>Tracheophyta</taxon>
        <taxon>Spermatophyta</taxon>
        <taxon>Magnoliopsida</taxon>
        <taxon>eudicotyledons</taxon>
        <taxon>Gunneridae</taxon>
        <taxon>Pentapetalae</taxon>
        <taxon>asterids</taxon>
        <taxon>campanulids</taxon>
        <taxon>Apiales</taxon>
        <taxon>Apiaceae</taxon>
        <taxon>Apioideae</taxon>
        <taxon>apioid superclade</taxon>
        <taxon>Tordylieae</taxon>
        <taxon>Tordyliinae</taxon>
        <taxon>Heracleum</taxon>
    </lineage>
</organism>
<feature type="region of interest" description="Disordered" evidence="1">
    <location>
        <begin position="97"/>
        <end position="135"/>
    </location>
</feature>
<feature type="compositionally biased region" description="Low complexity" evidence="1">
    <location>
        <begin position="97"/>
        <end position="107"/>
    </location>
</feature>
<keyword evidence="3" id="KW-1185">Reference proteome</keyword>
<evidence type="ECO:0000256" key="1">
    <source>
        <dbReference type="SAM" id="MobiDB-lite"/>
    </source>
</evidence>
<reference evidence="2" key="2">
    <citation type="submission" date="2023-05" db="EMBL/GenBank/DDBJ databases">
        <authorList>
            <person name="Schelkunov M.I."/>
        </authorList>
    </citation>
    <scope>NUCLEOTIDE SEQUENCE</scope>
    <source>
        <strain evidence="2">Hsosn_3</strain>
        <tissue evidence="2">Leaf</tissue>
    </source>
</reference>
<proteinExistence type="predicted"/>
<evidence type="ECO:0000313" key="2">
    <source>
        <dbReference type="EMBL" id="KAK1358980.1"/>
    </source>
</evidence>
<gene>
    <name evidence="2" type="ORF">POM88_043454</name>
</gene>
<comment type="caution">
    <text evidence="2">The sequence shown here is derived from an EMBL/GenBank/DDBJ whole genome shotgun (WGS) entry which is preliminary data.</text>
</comment>
<reference evidence="2" key="1">
    <citation type="submission" date="2023-02" db="EMBL/GenBank/DDBJ databases">
        <title>Genome of toxic invasive species Heracleum sosnowskyi carries increased number of genes despite the absence of recent whole-genome duplications.</title>
        <authorList>
            <person name="Schelkunov M."/>
            <person name="Shtratnikova V."/>
            <person name="Makarenko M."/>
            <person name="Klepikova A."/>
            <person name="Omelchenko D."/>
            <person name="Novikova G."/>
            <person name="Obukhova E."/>
            <person name="Bogdanov V."/>
            <person name="Penin A."/>
            <person name="Logacheva M."/>
        </authorList>
    </citation>
    <scope>NUCLEOTIDE SEQUENCE</scope>
    <source>
        <strain evidence="2">Hsosn_3</strain>
        <tissue evidence="2">Leaf</tissue>
    </source>
</reference>
<protein>
    <submittedName>
        <fullName evidence="2">Uncharacterized protein</fullName>
    </submittedName>
</protein>
<dbReference type="AlphaFoldDB" id="A0AAD8M219"/>
<dbReference type="EMBL" id="JAUIZM010000010">
    <property type="protein sequence ID" value="KAK1358980.1"/>
    <property type="molecule type" value="Genomic_DNA"/>
</dbReference>
<evidence type="ECO:0000313" key="3">
    <source>
        <dbReference type="Proteomes" id="UP001237642"/>
    </source>
</evidence>
<dbReference type="Proteomes" id="UP001237642">
    <property type="component" value="Unassembled WGS sequence"/>
</dbReference>
<sequence length="246" mass="28461">MESDCGKLEQESLLSNVFNYQNTMMKEHLHIPKDQNSLKSVIEEFNFETSFMKEHNPGQPKQTSVHHKFTRRWTAQSHLDEKTKTMKDSVSAQEFINTTNPLTPNTPRGTAGPFKVATQPRRKGPAIQNRKNHSTPMFNDPTIYFYDDCDDEFYEFQKNGRIGSNIDKGKQPIDIPPRTLDFNEIEREGNTSDYQPDIDYSYVADMLSDQSDGDSEDEELQHDVDYDAYDMLNPPNNGNYLFLNLQ</sequence>